<feature type="compositionally biased region" description="Basic and acidic residues" evidence="2">
    <location>
        <begin position="254"/>
        <end position="264"/>
    </location>
</feature>
<dbReference type="STRING" id="617002.SAMN05660653_00999"/>
<dbReference type="Proteomes" id="UP000198771">
    <property type="component" value="Unassembled WGS sequence"/>
</dbReference>
<dbReference type="PROSITE" id="PS50005">
    <property type="entry name" value="TPR"/>
    <property type="match status" value="1"/>
</dbReference>
<name>A0A1G6BJV9_9BACT</name>
<dbReference type="Gene3D" id="1.25.40.10">
    <property type="entry name" value="Tetratricopeptide repeat domain"/>
    <property type="match status" value="1"/>
</dbReference>
<evidence type="ECO:0000313" key="4">
    <source>
        <dbReference type="Proteomes" id="UP000198771"/>
    </source>
</evidence>
<dbReference type="InterPro" id="IPR019734">
    <property type="entry name" value="TPR_rpt"/>
</dbReference>
<organism evidence="3 4">
    <name type="scientific">Desulfonatronum thiosulfatophilum</name>
    <dbReference type="NCBI Taxonomy" id="617002"/>
    <lineage>
        <taxon>Bacteria</taxon>
        <taxon>Pseudomonadati</taxon>
        <taxon>Thermodesulfobacteriota</taxon>
        <taxon>Desulfovibrionia</taxon>
        <taxon>Desulfovibrionales</taxon>
        <taxon>Desulfonatronaceae</taxon>
        <taxon>Desulfonatronum</taxon>
    </lineage>
</organism>
<proteinExistence type="predicted"/>
<dbReference type="SUPFAM" id="SSF48452">
    <property type="entry name" value="TPR-like"/>
    <property type="match status" value="1"/>
</dbReference>
<dbReference type="RefSeq" id="WP_092118063.1">
    <property type="nucleotide sequence ID" value="NZ_FMXO01000005.1"/>
</dbReference>
<dbReference type="InterPro" id="IPR011990">
    <property type="entry name" value="TPR-like_helical_dom_sf"/>
</dbReference>
<dbReference type="EMBL" id="FMXO01000005">
    <property type="protein sequence ID" value="SDB20910.1"/>
    <property type="molecule type" value="Genomic_DNA"/>
</dbReference>
<feature type="region of interest" description="Disordered" evidence="2">
    <location>
        <begin position="335"/>
        <end position="377"/>
    </location>
</feature>
<keyword evidence="4" id="KW-1185">Reference proteome</keyword>
<gene>
    <name evidence="3" type="ORF">SAMN05660653_00999</name>
</gene>
<evidence type="ECO:0000256" key="2">
    <source>
        <dbReference type="SAM" id="MobiDB-lite"/>
    </source>
</evidence>
<keyword evidence="1" id="KW-0802">TPR repeat</keyword>
<evidence type="ECO:0000313" key="3">
    <source>
        <dbReference type="EMBL" id="SDB20910.1"/>
    </source>
</evidence>
<accession>A0A1G6BJV9</accession>
<sequence>MTEKIAWFEEVLNLEPNSKLFFPLARAYVHDNRHADAVQVLRKGLAFHPEHLEARLLLIECLAEQNLEKGEDLERTSPEVASLSATLSTYPSFWRQWAAHSRSAGRSDLALTLEMLAIHLEGGGFSWGAVLENGLRAMAPFGGSERQFDAPFQASGALETDTEESSFQATGIVSSDPPAEEISGDLATAASPADFSDNPDLSASAEASDLSGLADASPSSGSTDPEEAIVLEKARENDADSFFSSETSPGSDLTAKDDFLKSDGLDSDILPDAPHADVPLTEGERRYYETKTYADLLAEQGENVEALELYNKLLQSSPDDDQRKDLQNRIQELNSRIGNSLKDQEALDAPAEQELLPLPDNDEQSEPGAIADHPVDLKAATTARTLTRLAERLESRAGR</sequence>
<reference evidence="3 4" key="1">
    <citation type="submission" date="2016-10" db="EMBL/GenBank/DDBJ databases">
        <authorList>
            <person name="de Groot N.N."/>
        </authorList>
    </citation>
    <scope>NUCLEOTIDE SEQUENCE [LARGE SCALE GENOMIC DNA]</scope>
    <source>
        <strain evidence="3 4">ASO4-2</strain>
    </source>
</reference>
<feature type="compositionally biased region" description="Low complexity" evidence="2">
    <location>
        <begin position="199"/>
        <end position="222"/>
    </location>
</feature>
<feature type="compositionally biased region" description="Polar residues" evidence="2">
    <location>
        <begin position="242"/>
        <end position="251"/>
    </location>
</feature>
<feature type="region of interest" description="Disordered" evidence="2">
    <location>
        <begin position="157"/>
        <end position="283"/>
    </location>
</feature>
<feature type="repeat" description="TPR" evidence="1">
    <location>
        <begin position="18"/>
        <end position="51"/>
    </location>
</feature>
<protein>
    <submittedName>
        <fullName evidence="3">Tetratricopeptide repeat-containing protein</fullName>
    </submittedName>
</protein>
<evidence type="ECO:0000256" key="1">
    <source>
        <dbReference type="PROSITE-ProRule" id="PRU00339"/>
    </source>
</evidence>
<dbReference type="OrthoDB" id="5471982at2"/>
<dbReference type="AlphaFoldDB" id="A0A1G6BJV9"/>